<evidence type="ECO:0000313" key="1">
    <source>
        <dbReference type="EMBL" id="KCW47285.1"/>
    </source>
</evidence>
<dbReference type="AlphaFoldDB" id="A0A059A1S6"/>
<organism evidence="1">
    <name type="scientific">Eucalyptus grandis</name>
    <name type="common">Flooded gum</name>
    <dbReference type="NCBI Taxonomy" id="71139"/>
    <lineage>
        <taxon>Eukaryota</taxon>
        <taxon>Viridiplantae</taxon>
        <taxon>Streptophyta</taxon>
        <taxon>Embryophyta</taxon>
        <taxon>Tracheophyta</taxon>
        <taxon>Spermatophyta</taxon>
        <taxon>Magnoliopsida</taxon>
        <taxon>eudicotyledons</taxon>
        <taxon>Gunneridae</taxon>
        <taxon>Pentapetalae</taxon>
        <taxon>rosids</taxon>
        <taxon>malvids</taxon>
        <taxon>Myrtales</taxon>
        <taxon>Myrtaceae</taxon>
        <taxon>Myrtoideae</taxon>
        <taxon>Eucalypteae</taxon>
        <taxon>Eucalyptus</taxon>
    </lineage>
</organism>
<sequence length="82" mass="9299">MRRVVDPSTRNQRNNQDANYMMCVAGKTAETSATQSTFSSKNLLDTKYIATNASNFFWPTRYRQCPASSSVELKTMNLLQPN</sequence>
<dbReference type="Gramene" id="KCW47285">
    <property type="protein sequence ID" value="KCW47285"/>
    <property type="gene ID" value="EUGRSUZ_K01077"/>
</dbReference>
<name>A0A059A1S6_EUCGR</name>
<gene>
    <name evidence="1" type="ORF">EUGRSUZ_K01077</name>
</gene>
<dbReference type="InParanoid" id="A0A059A1S6"/>
<accession>A0A059A1S6</accession>
<dbReference type="EMBL" id="KK198763">
    <property type="protein sequence ID" value="KCW47285.1"/>
    <property type="molecule type" value="Genomic_DNA"/>
</dbReference>
<protein>
    <submittedName>
        <fullName evidence="1">Uncharacterized protein</fullName>
    </submittedName>
</protein>
<proteinExistence type="predicted"/>
<reference evidence="1" key="1">
    <citation type="submission" date="2013-07" db="EMBL/GenBank/DDBJ databases">
        <title>The genome of Eucalyptus grandis.</title>
        <authorList>
            <person name="Schmutz J."/>
            <person name="Hayes R."/>
            <person name="Myburg A."/>
            <person name="Tuskan G."/>
            <person name="Grattapaglia D."/>
            <person name="Rokhsar D.S."/>
        </authorList>
    </citation>
    <scope>NUCLEOTIDE SEQUENCE</scope>
    <source>
        <tissue evidence="1">Leaf extractions</tissue>
    </source>
</reference>